<reference evidence="3 4" key="1">
    <citation type="submission" date="2018-06" db="EMBL/GenBank/DDBJ databases">
        <authorList>
            <consortium name="Pathogen Informatics"/>
            <person name="Doyle S."/>
        </authorList>
    </citation>
    <scope>NUCLEOTIDE SEQUENCE [LARGE SCALE GENOMIC DNA]</scope>
    <source>
        <strain evidence="3 4">NCTC10975</strain>
    </source>
</reference>
<dbReference type="NCBIfam" id="NF008093">
    <property type="entry name" value="PRK10835.1"/>
    <property type="match status" value="1"/>
</dbReference>
<feature type="transmembrane region" description="Helical" evidence="1">
    <location>
        <begin position="86"/>
        <end position="106"/>
    </location>
</feature>
<dbReference type="InterPro" id="IPR007349">
    <property type="entry name" value="DUF418"/>
</dbReference>
<keyword evidence="1" id="KW-0812">Transmembrane</keyword>
<feature type="transmembrane region" description="Helical" evidence="1">
    <location>
        <begin position="300"/>
        <end position="318"/>
    </location>
</feature>
<protein>
    <submittedName>
        <fullName evidence="3">Predicted membrane protein</fullName>
    </submittedName>
</protein>
<feature type="transmembrane region" description="Helical" evidence="1">
    <location>
        <begin position="234"/>
        <end position="255"/>
    </location>
</feature>
<evidence type="ECO:0000313" key="3">
    <source>
        <dbReference type="EMBL" id="SPZ02640.1"/>
    </source>
</evidence>
<dbReference type="Pfam" id="PF04235">
    <property type="entry name" value="DUF418"/>
    <property type="match status" value="1"/>
</dbReference>
<dbReference type="InterPro" id="IPR052529">
    <property type="entry name" value="Bact_Transport_Assoc"/>
</dbReference>
<keyword evidence="1" id="KW-1133">Transmembrane helix</keyword>
<accession>A0A2X2E768</accession>
<gene>
    <name evidence="3" type="ORF">NCTC10975_04611</name>
</gene>
<dbReference type="PANTHER" id="PTHR30590">
    <property type="entry name" value="INNER MEMBRANE PROTEIN"/>
    <property type="match status" value="1"/>
</dbReference>
<feature type="transmembrane region" description="Helical" evidence="1">
    <location>
        <begin position="12"/>
        <end position="33"/>
    </location>
</feature>
<feature type="transmembrane region" description="Helical" evidence="1">
    <location>
        <begin position="275"/>
        <end position="293"/>
    </location>
</feature>
<name>A0A2X2E768_PROMI</name>
<organism evidence="3 4">
    <name type="scientific">Proteus mirabilis</name>
    <dbReference type="NCBI Taxonomy" id="584"/>
    <lineage>
        <taxon>Bacteria</taxon>
        <taxon>Pseudomonadati</taxon>
        <taxon>Pseudomonadota</taxon>
        <taxon>Gammaproteobacteria</taxon>
        <taxon>Enterobacterales</taxon>
        <taxon>Morganellaceae</taxon>
        <taxon>Proteus</taxon>
    </lineage>
</organism>
<feature type="transmembrane region" description="Helical" evidence="1">
    <location>
        <begin position="205"/>
        <end position="225"/>
    </location>
</feature>
<dbReference type="EMBL" id="UAUE01000031">
    <property type="protein sequence ID" value="SPZ02640.1"/>
    <property type="molecule type" value="Genomic_DNA"/>
</dbReference>
<feature type="transmembrane region" description="Helical" evidence="1">
    <location>
        <begin position="53"/>
        <end position="74"/>
    </location>
</feature>
<dbReference type="Proteomes" id="UP000251485">
    <property type="component" value="Unassembled WGS sequence"/>
</dbReference>
<evidence type="ECO:0000313" key="4">
    <source>
        <dbReference type="Proteomes" id="UP000251485"/>
    </source>
</evidence>
<dbReference type="AlphaFoldDB" id="A0A2X2E768"/>
<dbReference type="PANTHER" id="PTHR30590:SF2">
    <property type="entry name" value="INNER MEMBRANE PROTEIN"/>
    <property type="match status" value="1"/>
</dbReference>
<feature type="transmembrane region" description="Helical" evidence="1">
    <location>
        <begin position="338"/>
        <end position="363"/>
    </location>
</feature>
<feature type="domain" description="DUF418" evidence="2">
    <location>
        <begin position="220"/>
        <end position="374"/>
    </location>
</feature>
<evidence type="ECO:0000259" key="2">
    <source>
        <dbReference type="Pfam" id="PF04235"/>
    </source>
</evidence>
<evidence type="ECO:0000256" key="1">
    <source>
        <dbReference type="SAM" id="Phobius"/>
    </source>
</evidence>
<feature type="transmembrane region" description="Helical" evidence="1">
    <location>
        <begin position="112"/>
        <end position="130"/>
    </location>
</feature>
<feature type="transmembrane region" description="Helical" evidence="1">
    <location>
        <begin position="137"/>
        <end position="157"/>
    </location>
</feature>
<keyword evidence="1" id="KW-0472">Membrane</keyword>
<sequence length="383" mass="44402">MEQSSRQRIDALDALRGIAILGILLLNISGFALLRVASFNPMHSGEATFADKLTWMGLNLFTQGKFLFIFALLFGGTLYLLSQRSVAWNVSRLIILALIGIIHTLLLWEGDILFPYSICGLFVLFFIKALPIKRQFILGLLLYLFGAIILAFLFYYYRDFVEIVWYSSDYSAMIETNWKTGNYINSIYWRLDELSDFIFNLVRQYSWFLIGAMLMGAALMASGWLQRRYSQSHYGLIAVCFLVISLLFQGTLVITDYYLDWHYMWSAVVAQPITMVIQIIQSLGYIALLYWAWPYIQHSFIAYALRCVGKMALTTYLLQSIIGTTLFQRMGLFNQFTLLQLMLFVMAIWVINIIFAVTWLRYFSQGPIEWLWRHSSTGLAKRF</sequence>
<dbReference type="RefSeq" id="WP_049198738.1">
    <property type="nucleotide sequence ID" value="NZ_CAXOHV010000013.1"/>
</dbReference>
<proteinExistence type="predicted"/>